<dbReference type="GO" id="GO:0008831">
    <property type="term" value="F:dTDP-4-dehydrorhamnose reductase activity"/>
    <property type="evidence" value="ECO:0007669"/>
    <property type="project" value="UniProtKB-EC"/>
</dbReference>
<evidence type="ECO:0000256" key="1">
    <source>
        <dbReference type="ARBA" id="ARBA00004781"/>
    </source>
</evidence>
<dbReference type="PANTHER" id="PTHR10491:SF4">
    <property type="entry name" value="METHIONINE ADENOSYLTRANSFERASE 2 SUBUNIT BETA"/>
    <property type="match status" value="1"/>
</dbReference>
<dbReference type="InterPro" id="IPR029903">
    <property type="entry name" value="RmlD-like-bd"/>
</dbReference>
<dbReference type="GO" id="GO:0009243">
    <property type="term" value="P:O antigen biosynthetic process"/>
    <property type="evidence" value="ECO:0007669"/>
    <property type="project" value="UniProtKB-UniPathway"/>
</dbReference>
<evidence type="ECO:0000256" key="4">
    <source>
        <dbReference type="ARBA" id="ARBA00017099"/>
    </source>
</evidence>
<evidence type="ECO:0000256" key="5">
    <source>
        <dbReference type="ARBA" id="ARBA00048200"/>
    </source>
</evidence>
<evidence type="ECO:0000259" key="7">
    <source>
        <dbReference type="Pfam" id="PF04321"/>
    </source>
</evidence>
<dbReference type="CDD" id="cd05254">
    <property type="entry name" value="dTDP_HR_like_SDR_e"/>
    <property type="match status" value="1"/>
</dbReference>
<keyword evidence="6" id="KW-0521">NADP</keyword>
<keyword evidence="6" id="KW-0560">Oxidoreductase</keyword>
<dbReference type="Proteomes" id="UP000182567">
    <property type="component" value="Chromosome"/>
</dbReference>
<dbReference type="SUPFAM" id="SSF51735">
    <property type="entry name" value="NAD(P)-binding Rossmann-fold domains"/>
    <property type="match status" value="1"/>
</dbReference>
<gene>
    <name evidence="8" type="ORF">BLL42_03375</name>
</gene>
<evidence type="ECO:0000256" key="6">
    <source>
        <dbReference type="RuleBase" id="RU364082"/>
    </source>
</evidence>
<comment type="catalytic activity">
    <reaction evidence="5 6">
        <text>dTDP-beta-L-rhamnose + NADP(+) = dTDP-4-dehydro-beta-L-rhamnose + NADPH + H(+)</text>
        <dbReference type="Rhea" id="RHEA:21796"/>
        <dbReference type="ChEBI" id="CHEBI:15378"/>
        <dbReference type="ChEBI" id="CHEBI:57510"/>
        <dbReference type="ChEBI" id="CHEBI:57783"/>
        <dbReference type="ChEBI" id="CHEBI:58349"/>
        <dbReference type="ChEBI" id="CHEBI:62830"/>
        <dbReference type="EC" id="1.1.1.133"/>
    </reaction>
</comment>
<dbReference type="OrthoDB" id="9803892at2"/>
<dbReference type="GeneID" id="46907245"/>
<evidence type="ECO:0000256" key="2">
    <source>
        <dbReference type="ARBA" id="ARBA00010944"/>
    </source>
</evidence>
<evidence type="ECO:0000313" key="8">
    <source>
        <dbReference type="EMBL" id="APC19181.1"/>
    </source>
</evidence>
<dbReference type="NCBIfam" id="TIGR01214">
    <property type="entry name" value="rmlD"/>
    <property type="match status" value="1"/>
</dbReference>
<comment type="cofactor">
    <cofactor evidence="6">
        <name>Mg(2+)</name>
        <dbReference type="ChEBI" id="CHEBI:18420"/>
    </cofactor>
    <text evidence="6">Binds 1 Mg(2+) ion per monomer.</text>
</comment>
<dbReference type="AlphaFoldDB" id="A0A1J0ESN2"/>
<dbReference type="UniPathway" id="UPA00124"/>
<dbReference type="PANTHER" id="PTHR10491">
    <property type="entry name" value="DTDP-4-DEHYDRORHAMNOSE REDUCTASE"/>
    <property type="match status" value="1"/>
</dbReference>
<dbReference type="Gene3D" id="3.90.25.10">
    <property type="entry name" value="UDP-galactose 4-epimerase, domain 1"/>
    <property type="match status" value="1"/>
</dbReference>
<dbReference type="InterPro" id="IPR036291">
    <property type="entry name" value="NAD(P)-bd_dom_sf"/>
</dbReference>
<dbReference type="GO" id="GO:0019305">
    <property type="term" value="P:dTDP-rhamnose biosynthetic process"/>
    <property type="evidence" value="ECO:0007669"/>
    <property type="project" value="UniProtKB-UniPathway"/>
</dbReference>
<comment type="function">
    <text evidence="6">Catalyzes the reduction of dTDP-6-deoxy-L-lyxo-4-hexulose to yield dTDP-L-rhamnose.</text>
</comment>
<name>A0A1J0ESN2_9PSED</name>
<evidence type="ECO:0000313" key="9">
    <source>
        <dbReference type="Proteomes" id="UP000182567"/>
    </source>
</evidence>
<dbReference type="Gene3D" id="3.40.50.720">
    <property type="entry name" value="NAD(P)-binding Rossmann-like Domain"/>
    <property type="match status" value="1"/>
</dbReference>
<dbReference type="Pfam" id="PF04321">
    <property type="entry name" value="RmlD_sub_bind"/>
    <property type="match status" value="1"/>
</dbReference>
<organism evidence="8 9">
    <name type="scientific">Pseudomonas frederiksbergensis</name>
    <dbReference type="NCBI Taxonomy" id="104087"/>
    <lineage>
        <taxon>Bacteria</taxon>
        <taxon>Pseudomonadati</taxon>
        <taxon>Pseudomonadota</taxon>
        <taxon>Gammaproteobacteria</taxon>
        <taxon>Pseudomonadales</taxon>
        <taxon>Pseudomonadaceae</taxon>
        <taxon>Pseudomonas</taxon>
    </lineage>
</organism>
<accession>A0A1J0ESN2</accession>
<comment type="pathway">
    <text evidence="1 6">Carbohydrate biosynthesis; dTDP-L-rhamnose biosynthesis.</text>
</comment>
<feature type="domain" description="RmlD-like substrate binding" evidence="7">
    <location>
        <begin position="1"/>
        <end position="291"/>
    </location>
</feature>
<dbReference type="EMBL" id="CP017886">
    <property type="protein sequence ID" value="APC19181.1"/>
    <property type="molecule type" value="Genomic_DNA"/>
</dbReference>
<dbReference type="EC" id="1.1.1.133" evidence="3 6"/>
<reference evidence="9" key="1">
    <citation type="submission" date="2016-10" db="EMBL/GenBank/DDBJ databases">
        <title>Pseudomonas frederiksbergensis ERGS4:02 complete genome.</title>
        <authorList>
            <person name="Kumar R."/>
            <person name="Acharya V."/>
            <person name="Singh D."/>
        </authorList>
    </citation>
    <scope>NUCLEOTIDE SEQUENCE [LARGE SCALE GENOMIC DNA]</scope>
    <source>
        <strain evidence="9">ERGS4:02</strain>
    </source>
</reference>
<dbReference type="UniPathway" id="UPA00281"/>
<sequence length="297" mass="32305">MLVLVTGAQGQVGRELLQRAPPGFSVIGYGSGDLDISDRAQVREILARIKPQLLINAAAYTAVDKAESEVERAYGVNRDGVAHLALAAEELGIPLLHISTDYVFSGDSDSAYQPGDVTAPSGVYGLSKLAGEQQLQQHCSRHVILRTSWVFGAHGNNFVKTMLRLGRDRDELAVVADQRGCPTSAGSIADTLWALASIFQRDGALKWGLYHYSGAPACTWYDFADEIFSQALTQGLLEKRPSLKAITTTEYPTPAKRPAWSVLDCQALEHAHGLAPQSWTRELQQVLQQLRETAPHG</sequence>
<comment type="similarity">
    <text evidence="2 6">Belongs to the dTDP-4-dehydrorhamnose reductase family.</text>
</comment>
<dbReference type="RefSeq" id="WP_071555694.1">
    <property type="nucleotide sequence ID" value="NZ_CP017886.1"/>
</dbReference>
<proteinExistence type="inferred from homology"/>
<dbReference type="InterPro" id="IPR005913">
    <property type="entry name" value="dTDP_dehydrorham_reduct"/>
</dbReference>
<protein>
    <recommendedName>
        <fullName evidence="4 6">dTDP-4-dehydrorhamnose reductase</fullName>
        <ecNumber evidence="3 6">1.1.1.133</ecNumber>
    </recommendedName>
</protein>
<evidence type="ECO:0000256" key="3">
    <source>
        <dbReference type="ARBA" id="ARBA00012929"/>
    </source>
</evidence>